<reference evidence="3 4" key="2">
    <citation type="submission" date="2012-08" db="EMBL/GenBank/DDBJ databases">
        <title>The Genome Sequence of Turicella otitidis ATCC 51513.</title>
        <authorList>
            <consortium name="The Broad Institute Genome Sequencing Platform"/>
            <person name="Earl A."/>
            <person name="Ward D."/>
            <person name="Feldgarden M."/>
            <person name="Gevers D."/>
            <person name="Huys G."/>
            <person name="Walker B."/>
            <person name="Young S.K."/>
            <person name="Zeng Q."/>
            <person name="Gargeya S."/>
            <person name="Fitzgerald M."/>
            <person name="Haas B."/>
            <person name="Abouelleil A."/>
            <person name="Alvarado L."/>
            <person name="Arachchi H.M."/>
            <person name="Berlin A.M."/>
            <person name="Chapman S.B."/>
            <person name="Goldberg J."/>
            <person name="Griggs A."/>
            <person name="Gujja S."/>
            <person name="Hansen M."/>
            <person name="Howarth C."/>
            <person name="Imamovic A."/>
            <person name="Larimer J."/>
            <person name="McCowen C."/>
            <person name="Montmayeur A."/>
            <person name="Murphy C."/>
            <person name="Neiman D."/>
            <person name="Pearson M."/>
            <person name="Priest M."/>
            <person name="Roberts A."/>
            <person name="Saif S."/>
            <person name="Shea T."/>
            <person name="Sisk P."/>
            <person name="Sykes S."/>
            <person name="Wortman J."/>
            <person name="Nusbaum C."/>
            <person name="Birren B."/>
        </authorList>
    </citation>
    <scope>NUCLEOTIDE SEQUENCE [LARGE SCALE GENOMIC DNA]</scope>
    <source>
        <strain evidence="3 4">ATCC 51513</strain>
    </source>
</reference>
<dbReference type="PANTHER" id="PTHR43317:SF1">
    <property type="entry name" value="THERMOSPERMINE SYNTHASE ACAULIS5"/>
    <property type="match status" value="1"/>
</dbReference>
<dbReference type="EMBL" id="AHAE01000040">
    <property type="protein sequence ID" value="EJZ82121.1"/>
    <property type="molecule type" value="Genomic_DNA"/>
</dbReference>
<dbReference type="CDD" id="cd02440">
    <property type="entry name" value="AdoMet_MTases"/>
    <property type="match status" value="1"/>
</dbReference>
<dbReference type="Gene3D" id="3.40.50.150">
    <property type="entry name" value="Vaccinia Virus protein VP39"/>
    <property type="match status" value="1"/>
</dbReference>
<dbReference type="PANTHER" id="PTHR43317">
    <property type="entry name" value="THERMOSPERMINE SYNTHASE ACAULIS5"/>
    <property type="match status" value="1"/>
</dbReference>
<dbReference type="Pfam" id="PF01564">
    <property type="entry name" value="Spermine_synth"/>
    <property type="match status" value="1"/>
</dbReference>
<keyword evidence="4" id="KW-1185">Reference proteome</keyword>
<evidence type="ECO:0000313" key="2">
    <source>
        <dbReference type="EMBL" id="CCI83376.1"/>
    </source>
</evidence>
<protein>
    <recommendedName>
        <fullName evidence="6">Spermidine synthase</fullName>
    </recommendedName>
</protein>
<dbReference type="InterPro" id="IPR029063">
    <property type="entry name" value="SAM-dependent_MTases_sf"/>
</dbReference>
<dbReference type="AlphaFoldDB" id="I7JVZ4"/>
<name>I7JVZ4_9CORY</name>
<gene>
    <name evidence="2" type="ORF">BN46_0640</name>
    <name evidence="3" type="ORF">HMPREF9719_00887</name>
</gene>
<evidence type="ECO:0000256" key="1">
    <source>
        <dbReference type="ARBA" id="ARBA00023115"/>
    </source>
</evidence>
<sequence length="280" mass="29314">MGRKRGRGSGARGGLPRGEVNVDTGVVSLEGDGAGGVYLLIDGAYSSHLDLEDPLHLRIDYMRWIAALIDHVAAPSVAGGLKALHLGGAGCTLPRYVAHRHPGSQNAVVEIDGELARLAREWFELPKSPAVKIRVGDARKVVDSTRPGSKDVVVRDAFAGGRVPESLLTTSFYRRAAEVLNEGGLYAANCAGAAGLGLARDELAGMATAFEHLAVVGDSRALEGKSTANLVLAGSNAPLPEPDSKTGQSLARALKGGELPAFYRTGDWPRRQARLGAPRG</sequence>
<dbReference type="HOGENOM" id="CLU_068637_0_0_11"/>
<dbReference type="RefSeq" id="WP_004600777.1">
    <property type="nucleotide sequence ID" value="NZ_HF541866.1"/>
</dbReference>
<organism evidence="2 5">
    <name type="scientific">Corynebacterium otitidis ATCC 51513</name>
    <dbReference type="NCBI Taxonomy" id="883169"/>
    <lineage>
        <taxon>Bacteria</taxon>
        <taxon>Bacillati</taxon>
        <taxon>Actinomycetota</taxon>
        <taxon>Actinomycetes</taxon>
        <taxon>Mycobacteriales</taxon>
        <taxon>Corynebacteriaceae</taxon>
        <taxon>Corynebacterium</taxon>
    </lineage>
</organism>
<dbReference type="Proteomes" id="UP000006078">
    <property type="component" value="Unassembled WGS sequence"/>
</dbReference>
<dbReference type="EMBL" id="CAJZ01000096">
    <property type="protein sequence ID" value="CCI83376.1"/>
    <property type="molecule type" value="Genomic_DNA"/>
</dbReference>
<evidence type="ECO:0000313" key="5">
    <source>
        <dbReference type="Proteomes" id="UP000011016"/>
    </source>
</evidence>
<dbReference type="OrthoDB" id="8221452at2"/>
<dbReference type="SUPFAM" id="SSF53335">
    <property type="entry name" value="S-adenosyl-L-methionine-dependent methyltransferases"/>
    <property type="match status" value="1"/>
</dbReference>
<dbReference type="GO" id="GO:0006596">
    <property type="term" value="P:polyamine biosynthetic process"/>
    <property type="evidence" value="ECO:0007669"/>
    <property type="project" value="UniProtKB-KW"/>
</dbReference>
<dbReference type="eggNOG" id="COG0421">
    <property type="taxonomic scope" value="Bacteria"/>
</dbReference>
<evidence type="ECO:0000313" key="4">
    <source>
        <dbReference type="Proteomes" id="UP000006078"/>
    </source>
</evidence>
<proteinExistence type="predicted"/>
<keyword evidence="1" id="KW-0620">Polyamine biosynthesis</keyword>
<evidence type="ECO:0008006" key="6">
    <source>
        <dbReference type="Google" id="ProtNLM"/>
    </source>
</evidence>
<dbReference type="STRING" id="29321.AAV33_01255"/>
<accession>I7JVZ4</accession>
<dbReference type="Proteomes" id="UP000011016">
    <property type="component" value="Unassembled WGS sequence"/>
</dbReference>
<evidence type="ECO:0000313" key="3">
    <source>
        <dbReference type="EMBL" id="EJZ82121.1"/>
    </source>
</evidence>
<dbReference type="NCBIfam" id="NF037959">
    <property type="entry name" value="MFS_SpdSyn"/>
    <property type="match status" value="1"/>
</dbReference>
<reference evidence="2 5" key="1">
    <citation type="journal article" date="2012" name="J. Bacteriol.">
        <title>Draft Genome Sequence of Turicella otitidis ATCC 51513, Isolated from Middle Ear Fluid from a Child with Otitis Media.</title>
        <authorList>
            <person name="Brinkrolf K."/>
            <person name="Schneider J."/>
            <person name="Knecht M."/>
            <person name="Ruckert C."/>
            <person name="Tauch A."/>
        </authorList>
    </citation>
    <scope>NUCLEOTIDE SEQUENCE [LARGE SCALE GENOMIC DNA]</scope>
    <source>
        <strain evidence="2 5">ATCC 51513</strain>
    </source>
</reference>
<comment type="caution">
    <text evidence="2">The sequence shown here is derived from an EMBL/GenBank/DDBJ whole genome shotgun (WGS) entry which is preliminary data.</text>
</comment>